<dbReference type="OrthoDB" id="4211860at2"/>
<protein>
    <recommendedName>
        <fullName evidence="4">DUF624 domain-containing protein</fullName>
    </recommendedName>
</protein>
<evidence type="ECO:0000313" key="3">
    <source>
        <dbReference type="Proteomes" id="UP000054314"/>
    </source>
</evidence>
<dbReference type="RefSeq" id="WP_052105278.1">
    <property type="nucleotide sequence ID" value="NZ_AXCZ01000080.1"/>
</dbReference>
<evidence type="ECO:0008006" key="4">
    <source>
        <dbReference type="Google" id="ProtNLM"/>
    </source>
</evidence>
<accession>A0A0A0BZ16</accession>
<keyword evidence="1" id="KW-0812">Transmembrane</keyword>
<keyword evidence="1" id="KW-1133">Transmembrane helix</keyword>
<evidence type="ECO:0000256" key="1">
    <source>
        <dbReference type="SAM" id="Phobius"/>
    </source>
</evidence>
<proteinExistence type="predicted"/>
<comment type="caution">
    <text evidence="2">The sequence shown here is derived from an EMBL/GenBank/DDBJ whole genome shotgun (WGS) entry which is preliminary data.</text>
</comment>
<feature type="transmembrane region" description="Helical" evidence="1">
    <location>
        <begin position="176"/>
        <end position="205"/>
    </location>
</feature>
<feature type="transmembrane region" description="Helical" evidence="1">
    <location>
        <begin position="24"/>
        <end position="45"/>
    </location>
</feature>
<organism evidence="2 3">
    <name type="scientific">Cellulomonas bogoriensis 69B4 = DSM 16987</name>
    <dbReference type="NCBI Taxonomy" id="1386082"/>
    <lineage>
        <taxon>Bacteria</taxon>
        <taxon>Bacillati</taxon>
        <taxon>Actinomycetota</taxon>
        <taxon>Actinomycetes</taxon>
        <taxon>Micrococcales</taxon>
        <taxon>Cellulomonadaceae</taxon>
        <taxon>Cellulomonas</taxon>
    </lineage>
</organism>
<dbReference type="EMBL" id="AXCZ01000080">
    <property type="protein sequence ID" value="KGM12942.1"/>
    <property type="molecule type" value="Genomic_DNA"/>
</dbReference>
<evidence type="ECO:0000313" key="2">
    <source>
        <dbReference type="EMBL" id="KGM12942.1"/>
    </source>
</evidence>
<dbReference type="AlphaFoldDB" id="A0A0A0BZ16"/>
<feature type="transmembrane region" description="Helical" evidence="1">
    <location>
        <begin position="98"/>
        <end position="118"/>
    </location>
</feature>
<feature type="transmembrane region" description="Helical" evidence="1">
    <location>
        <begin position="130"/>
        <end position="155"/>
    </location>
</feature>
<dbReference type="Proteomes" id="UP000054314">
    <property type="component" value="Unassembled WGS sequence"/>
</dbReference>
<keyword evidence="1" id="KW-0472">Membrane</keyword>
<sequence>MTDPTDPVGTGPLSQIAQAVYHHMALGVWLVLGCAPTLVMLTLLAPSPLAVPFFVLAQLPVAPVLSAGLHAVRAWRGEPEEGPFALLWRGLRANTWDVLRWWIPTVLVATVLAVNVWASGTVPGAELLRPVAAAAAALLVLWAGHMLVITTFFSFRTRDAARVGAAMLVVQWRVTLVYISLLVVALGITAFGSDVILALSAWALVSVLEAVSRPVVVDVTARFTRPCDGRRTATTTRPPAR</sequence>
<feature type="transmembrane region" description="Helical" evidence="1">
    <location>
        <begin position="51"/>
        <end position="72"/>
    </location>
</feature>
<reference evidence="2 3" key="1">
    <citation type="submission" date="2013-08" db="EMBL/GenBank/DDBJ databases">
        <title>Genome sequencing of Cellulomonas bogoriensis 69B4.</title>
        <authorList>
            <person name="Chen F."/>
            <person name="Li Y."/>
            <person name="Wang G."/>
        </authorList>
    </citation>
    <scope>NUCLEOTIDE SEQUENCE [LARGE SCALE GENOMIC DNA]</scope>
    <source>
        <strain evidence="2 3">69B4</strain>
    </source>
</reference>
<gene>
    <name evidence="2" type="ORF">N869_00470</name>
</gene>
<keyword evidence="3" id="KW-1185">Reference proteome</keyword>
<name>A0A0A0BZ16_9CELL</name>